<comment type="caution">
    <text evidence="1">The sequence shown here is derived from an EMBL/GenBank/DDBJ whole genome shotgun (WGS) entry which is preliminary data.</text>
</comment>
<accession>A0ABX5EQC3</accession>
<organism evidence="1 2">
    <name type="scientific">Laceyella sediminis</name>
    <dbReference type="NCBI Taxonomy" id="573074"/>
    <lineage>
        <taxon>Bacteria</taxon>
        <taxon>Bacillati</taxon>
        <taxon>Bacillota</taxon>
        <taxon>Bacilli</taxon>
        <taxon>Bacillales</taxon>
        <taxon>Thermoactinomycetaceae</taxon>
        <taxon>Laceyella</taxon>
    </lineage>
</organism>
<sequence length="98" mass="11987">MVDLVHIFFLFTLFQKKYGTYTTIQEFFLPFMEQYLVNPAHLNLNYLNYKLISKRKSIRKRHITPYLSTFIQPFFLFIFTHPKPVREEVTWVKSVIYT</sequence>
<keyword evidence="2" id="KW-1185">Reference proteome</keyword>
<name>A0ABX5EQC3_9BACL</name>
<protein>
    <submittedName>
        <fullName evidence="1">Uncharacterized protein</fullName>
    </submittedName>
</protein>
<evidence type="ECO:0000313" key="1">
    <source>
        <dbReference type="EMBL" id="PRZ15472.1"/>
    </source>
</evidence>
<proteinExistence type="predicted"/>
<dbReference type="EMBL" id="PVTZ01000004">
    <property type="protein sequence ID" value="PRZ15472.1"/>
    <property type="molecule type" value="Genomic_DNA"/>
</dbReference>
<evidence type="ECO:0000313" key="2">
    <source>
        <dbReference type="Proteomes" id="UP000238836"/>
    </source>
</evidence>
<gene>
    <name evidence="1" type="ORF">CLV36_104197</name>
</gene>
<reference evidence="1 2" key="1">
    <citation type="submission" date="2018-03" db="EMBL/GenBank/DDBJ databases">
        <title>Genomic Encyclopedia of Archaeal and Bacterial Type Strains, Phase II (KMG-II): from individual species to whole genera.</title>
        <authorList>
            <person name="Goeker M."/>
        </authorList>
    </citation>
    <scope>NUCLEOTIDE SEQUENCE [LARGE SCALE GENOMIC DNA]</scope>
    <source>
        <strain evidence="1 2">RHA1</strain>
    </source>
</reference>
<dbReference type="Proteomes" id="UP000238836">
    <property type="component" value="Unassembled WGS sequence"/>
</dbReference>